<feature type="transmembrane region" description="Helical" evidence="8">
    <location>
        <begin position="106"/>
        <end position="126"/>
    </location>
</feature>
<evidence type="ECO:0000256" key="8">
    <source>
        <dbReference type="SAM" id="Phobius"/>
    </source>
</evidence>
<dbReference type="AlphaFoldDB" id="A0A840UGQ6"/>
<proteinExistence type="inferred from homology"/>
<dbReference type="InterPro" id="IPR002541">
    <property type="entry name" value="Cyt_c_assembly"/>
</dbReference>
<accession>A0A840UGQ6</accession>
<dbReference type="GO" id="GO:0020037">
    <property type="term" value="F:heme binding"/>
    <property type="evidence" value="ECO:0007669"/>
    <property type="project" value="InterPro"/>
</dbReference>
<comment type="caution">
    <text evidence="10">The sequence shown here is derived from an EMBL/GenBank/DDBJ whole genome shotgun (WGS) entry which is preliminary data.</text>
</comment>
<evidence type="ECO:0000313" key="11">
    <source>
        <dbReference type="Proteomes" id="UP000559117"/>
    </source>
</evidence>
<evidence type="ECO:0000256" key="7">
    <source>
        <dbReference type="ARBA" id="ARBA00023136"/>
    </source>
</evidence>
<organism evidence="10 11">
    <name type="scientific">Pectinatus brassicae</name>
    <dbReference type="NCBI Taxonomy" id="862415"/>
    <lineage>
        <taxon>Bacteria</taxon>
        <taxon>Bacillati</taxon>
        <taxon>Bacillota</taxon>
        <taxon>Negativicutes</taxon>
        <taxon>Selenomonadales</taxon>
        <taxon>Selenomonadaceae</taxon>
        <taxon>Pectinatus</taxon>
    </lineage>
</organism>
<evidence type="ECO:0000256" key="1">
    <source>
        <dbReference type="ARBA" id="ARBA00004141"/>
    </source>
</evidence>
<evidence type="ECO:0000256" key="6">
    <source>
        <dbReference type="ARBA" id="ARBA00022989"/>
    </source>
</evidence>
<dbReference type="Proteomes" id="UP000559117">
    <property type="component" value="Unassembled WGS sequence"/>
</dbReference>
<feature type="transmembrane region" description="Helical" evidence="8">
    <location>
        <begin position="76"/>
        <end position="100"/>
    </location>
</feature>
<evidence type="ECO:0000259" key="9">
    <source>
        <dbReference type="Pfam" id="PF01578"/>
    </source>
</evidence>
<dbReference type="RefSeq" id="WP_183861125.1">
    <property type="nucleotide sequence ID" value="NZ_JACHFH010000015.1"/>
</dbReference>
<dbReference type="PANTHER" id="PTHR30071:SF1">
    <property type="entry name" value="CYTOCHROME B_B6 PROTEIN-RELATED"/>
    <property type="match status" value="1"/>
</dbReference>
<sequence>MKDIVLFFYTVAMVWAVLTLIPPVAGLGNVVKIIFFHIPTAWVAVLAFLLSAYYAWRVLKSKQLSDDTISSRAAGLGLIFCLLGTISGAVFAKLTWGAYWNWDPRQITIFVLLLIYGAYFALRSSIQVKEVRARISAVYSLLACVVMPFLVFVIPRFYFSLHPDPIINRSGTIHMDNIMIIVLLLALLDATCIFLRCLYWKGAKKI</sequence>
<feature type="domain" description="Cytochrome c assembly protein" evidence="9">
    <location>
        <begin position="26"/>
        <end position="154"/>
    </location>
</feature>
<comment type="similarity">
    <text evidence="2">Belongs to the CcmC/CycZ/HelC family.</text>
</comment>
<keyword evidence="6 8" id="KW-1133">Transmembrane helix</keyword>
<name>A0A840UGQ6_9FIRM</name>
<comment type="subcellular location">
    <subcellularLocation>
        <location evidence="1">Membrane</location>
        <topology evidence="1">Multi-pass membrane protein</topology>
    </subcellularLocation>
</comment>
<dbReference type="EMBL" id="JACHFH010000015">
    <property type="protein sequence ID" value="MBB5336306.1"/>
    <property type="molecule type" value="Genomic_DNA"/>
</dbReference>
<dbReference type="PRINTS" id="PR01386">
    <property type="entry name" value="CCMCBIOGNSIS"/>
</dbReference>
<feature type="transmembrane region" description="Helical" evidence="8">
    <location>
        <begin position="178"/>
        <end position="199"/>
    </location>
</feature>
<gene>
    <name evidence="10" type="ORF">HNR32_001454</name>
</gene>
<keyword evidence="4 8" id="KW-0812">Transmembrane</keyword>
<dbReference type="InterPro" id="IPR045062">
    <property type="entry name" value="Cyt_c_biogenesis_CcsA/CcmC"/>
</dbReference>
<keyword evidence="11" id="KW-1185">Reference proteome</keyword>
<feature type="transmembrane region" description="Helical" evidence="8">
    <location>
        <begin position="7"/>
        <end position="27"/>
    </location>
</feature>
<dbReference type="Pfam" id="PF01578">
    <property type="entry name" value="Cytochrom_C_asm"/>
    <property type="match status" value="1"/>
</dbReference>
<evidence type="ECO:0000256" key="4">
    <source>
        <dbReference type="ARBA" id="ARBA00022692"/>
    </source>
</evidence>
<evidence type="ECO:0000313" key="10">
    <source>
        <dbReference type="EMBL" id="MBB5336306.1"/>
    </source>
</evidence>
<dbReference type="PANTHER" id="PTHR30071">
    <property type="entry name" value="HEME EXPORTER PROTEIN C"/>
    <property type="match status" value="1"/>
</dbReference>
<dbReference type="GO" id="GO:0005886">
    <property type="term" value="C:plasma membrane"/>
    <property type="evidence" value="ECO:0007669"/>
    <property type="project" value="TreeGrafter"/>
</dbReference>
<reference evidence="10 11" key="1">
    <citation type="submission" date="2020-08" db="EMBL/GenBank/DDBJ databases">
        <title>Genomic Encyclopedia of Type Strains, Phase IV (KMG-IV): sequencing the most valuable type-strain genomes for metagenomic binning, comparative biology and taxonomic classification.</title>
        <authorList>
            <person name="Goeker M."/>
        </authorList>
    </citation>
    <scope>NUCLEOTIDE SEQUENCE [LARGE SCALE GENOMIC DNA]</scope>
    <source>
        <strain evidence="10 11">DSM 24661</strain>
    </source>
</reference>
<keyword evidence="5" id="KW-0201">Cytochrome c-type biogenesis</keyword>
<evidence type="ECO:0000256" key="3">
    <source>
        <dbReference type="ARBA" id="ARBA00016463"/>
    </source>
</evidence>
<evidence type="ECO:0000256" key="2">
    <source>
        <dbReference type="ARBA" id="ARBA00005840"/>
    </source>
</evidence>
<keyword evidence="7 8" id="KW-0472">Membrane</keyword>
<evidence type="ECO:0000256" key="5">
    <source>
        <dbReference type="ARBA" id="ARBA00022748"/>
    </source>
</evidence>
<protein>
    <recommendedName>
        <fullName evidence="3">Heme exporter protein C</fullName>
    </recommendedName>
</protein>
<dbReference type="InterPro" id="IPR003557">
    <property type="entry name" value="Cyt_c_biogenesis_CcmC"/>
</dbReference>
<dbReference type="GO" id="GO:0017004">
    <property type="term" value="P:cytochrome complex assembly"/>
    <property type="evidence" value="ECO:0007669"/>
    <property type="project" value="UniProtKB-KW"/>
</dbReference>
<dbReference type="GO" id="GO:0015232">
    <property type="term" value="F:heme transmembrane transporter activity"/>
    <property type="evidence" value="ECO:0007669"/>
    <property type="project" value="InterPro"/>
</dbReference>
<feature type="transmembrane region" description="Helical" evidence="8">
    <location>
        <begin position="138"/>
        <end position="158"/>
    </location>
</feature>
<feature type="transmembrane region" description="Helical" evidence="8">
    <location>
        <begin position="33"/>
        <end position="56"/>
    </location>
</feature>